<evidence type="ECO:0000256" key="5">
    <source>
        <dbReference type="ARBA" id="ARBA00023002"/>
    </source>
</evidence>
<dbReference type="InterPro" id="IPR006091">
    <property type="entry name" value="Acyl-CoA_Oxase/DH_mid-dom"/>
</dbReference>
<dbReference type="InterPro" id="IPR037069">
    <property type="entry name" value="AcylCoA_DH/ox_N_sf"/>
</dbReference>
<dbReference type="GO" id="GO:0050660">
    <property type="term" value="F:flavin adenine dinucleotide binding"/>
    <property type="evidence" value="ECO:0007669"/>
    <property type="project" value="InterPro"/>
</dbReference>
<dbReference type="RefSeq" id="WP_146846248.1">
    <property type="nucleotide sequence ID" value="NZ_BJWH01000011.1"/>
</dbReference>
<sequence>MTYDLTPEQQKLRDEVRDFADTVVAPAAYEYDTKRELPYEILAQMGEMGLFGLPFPVEYGGQGRDYVDLCLAVEQLARVDQSIAVTLEAGVGLGAMPVWRSGTEAQKREWIPMLARGEALAAFGLTEADAGSDAAGTKTTAVLDDGEWVINGTKQFITNSGSQITRLVTITAVTGETVRADGSVKKELTAILVPSGTPGFTVLPAYDKVGWHTSDTHPLRFEDVRVPEVNLLGERGRGFAQFIQTLDEGRVAFAALCTGAAQGCLEEAMRYAKSRNVFGHPIGDNQHIAFTIARMDARVHAARLAWLDAAHRLDAGQPFKLEASLAKLIGSEAAMDNARDATQIFGGYGVMNENPVARHYRDSKILEIGEGTTQVQLMVIARELGFSGAPR</sequence>
<comment type="similarity">
    <text evidence="2 6">Belongs to the acyl-CoA dehydrogenase family.</text>
</comment>
<dbReference type="PANTHER" id="PTHR43884:SF12">
    <property type="entry name" value="ISOVALERYL-COA DEHYDROGENASE, MITOCHONDRIAL-RELATED"/>
    <property type="match status" value="1"/>
</dbReference>
<dbReference type="PROSITE" id="PS00073">
    <property type="entry name" value="ACYL_COA_DH_2"/>
    <property type="match status" value="1"/>
</dbReference>
<dbReference type="InterPro" id="IPR009075">
    <property type="entry name" value="AcylCo_DH/oxidase_C"/>
</dbReference>
<dbReference type="InterPro" id="IPR036250">
    <property type="entry name" value="AcylCo_DH-like_C"/>
</dbReference>
<dbReference type="EMBL" id="BJWH01000011">
    <property type="protein sequence ID" value="GEL98736.1"/>
    <property type="molecule type" value="Genomic_DNA"/>
</dbReference>
<dbReference type="SUPFAM" id="SSF56645">
    <property type="entry name" value="Acyl-CoA dehydrogenase NM domain-like"/>
    <property type="match status" value="1"/>
</dbReference>
<dbReference type="PANTHER" id="PTHR43884">
    <property type="entry name" value="ACYL-COA DEHYDROGENASE"/>
    <property type="match status" value="1"/>
</dbReference>
<feature type="domain" description="Acyl-CoA dehydrogenase/oxidase N-terminal" evidence="9">
    <location>
        <begin position="6"/>
        <end position="118"/>
    </location>
</feature>
<evidence type="ECO:0000256" key="4">
    <source>
        <dbReference type="ARBA" id="ARBA00022827"/>
    </source>
</evidence>
<evidence type="ECO:0000256" key="1">
    <source>
        <dbReference type="ARBA" id="ARBA00001974"/>
    </source>
</evidence>
<dbReference type="FunFam" id="2.40.110.10:FF:000009">
    <property type="entry name" value="Acyl-CoA dehydrogenase"/>
    <property type="match status" value="1"/>
</dbReference>
<dbReference type="InterPro" id="IPR013786">
    <property type="entry name" value="AcylCoA_DH/ox_N"/>
</dbReference>
<dbReference type="PIRSF" id="PIRSF016578">
    <property type="entry name" value="HsaA"/>
    <property type="match status" value="1"/>
</dbReference>
<evidence type="ECO:0000313" key="10">
    <source>
        <dbReference type="EMBL" id="GEL98736.1"/>
    </source>
</evidence>
<comment type="caution">
    <text evidence="10">The sequence shown here is derived from an EMBL/GenBank/DDBJ whole genome shotgun (WGS) entry which is preliminary data.</text>
</comment>
<dbReference type="InterPro" id="IPR006089">
    <property type="entry name" value="Acyl-CoA_DH_CS"/>
</dbReference>
<dbReference type="InterPro" id="IPR046373">
    <property type="entry name" value="Acyl-CoA_Oxase/DH_mid-dom_sf"/>
</dbReference>
<evidence type="ECO:0000259" key="7">
    <source>
        <dbReference type="Pfam" id="PF00441"/>
    </source>
</evidence>
<keyword evidence="3 6" id="KW-0285">Flavoprotein</keyword>
<evidence type="ECO:0000259" key="9">
    <source>
        <dbReference type="Pfam" id="PF02771"/>
    </source>
</evidence>
<dbReference type="OrthoDB" id="8876745at2"/>
<accession>A0A511JLA3</accession>
<feature type="domain" description="Acyl-CoA dehydrogenase/oxidase C-terminal" evidence="7">
    <location>
        <begin position="236"/>
        <end position="384"/>
    </location>
</feature>
<name>A0A511JLA3_9CELL</name>
<organism evidence="10 11">
    <name type="scientific">Cellulomonas terrae</name>
    <dbReference type="NCBI Taxonomy" id="311234"/>
    <lineage>
        <taxon>Bacteria</taxon>
        <taxon>Bacillati</taxon>
        <taxon>Actinomycetota</taxon>
        <taxon>Actinomycetes</taxon>
        <taxon>Micrococcales</taxon>
        <taxon>Cellulomonadaceae</taxon>
        <taxon>Cellulomonas</taxon>
    </lineage>
</organism>
<keyword evidence="4 6" id="KW-0274">FAD</keyword>
<dbReference type="SUPFAM" id="SSF47203">
    <property type="entry name" value="Acyl-CoA dehydrogenase C-terminal domain-like"/>
    <property type="match status" value="1"/>
</dbReference>
<dbReference type="FunFam" id="1.10.540.10:FF:000002">
    <property type="entry name" value="Acyl-CoA dehydrogenase FadE19"/>
    <property type="match status" value="1"/>
</dbReference>
<protein>
    <submittedName>
        <fullName evidence="10">Butyryl-CoA dehydrogenase</fullName>
    </submittedName>
</protein>
<evidence type="ECO:0000256" key="2">
    <source>
        <dbReference type="ARBA" id="ARBA00009347"/>
    </source>
</evidence>
<keyword evidence="11" id="KW-1185">Reference proteome</keyword>
<evidence type="ECO:0000313" key="11">
    <source>
        <dbReference type="Proteomes" id="UP000321049"/>
    </source>
</evidence>
<dbReference type="PROSITE" id="PS00072">
    <property type="entry name" value="ACYL_COA_DH_1"/>
    <property type="match status" value="1"/>
</dbReference>
<keyword evidence="5 6" id="KW-0560">Oxidoreductase</keyword>
<evidence type="ECO:0000256" key="6">
    <source>
        <dbReference type="RuleBase" id="RU362125"/>
    </source>
</evidence>
<dbReference type="AlphaFoldDB" id="A0A511JLA3"/>
<dbReference type="Pfam" id="PF02771">
    <property type="entry name" value="Acyl-CoA_dh_N"/>
    <property type="match status" value="1"/>
</dbReference>
<evidence type="ECO:0000256" key="3">
    <source>
        <dbReference type="ARBA" id="ARBA00022630"/>
    </source>
</evidence>
<dbReference type="Pfam" id="PF02770">
    <property type="entry name" value="Acyl-CoA_dh_M"/>
    <property type="match status" value="1"/>
</dbReference>
<comment type="cofactor">
    <cofactor evidence="1 6">
        <name>FAD</name>
        <dbReference type="ChEBI" id="CHEBI:57692"/>
    </cofactor>
</comment>
<dbReference type="InterPro" id="IPR009100">
    <property type="entry name" value="AcylCoA_DH/oxidase_NM_dom_sf"/>
</dbReference>
<gene>
    <name evidence="10" type="ORF">CTE05_22830</name>
</gene>
<dbReference type="Proteomes" id="UP000321049">
    <property type="component" value="Unassembled WGS sequence"/>
</dbReference>
<dbReference type="FunFam" id="1.20.140.10:FF:000001">
    <property type="entry name" value="Acyl-CoA dehydrogenase"/>
    <property type="match status" value="1"/>
</dbReference>
<dbReference type="Pfam" id="PF00441">
    <property type="entry name" value="Acyl-CoA_dh_1"/>
    <property type="match status" value="1"/>
</dbReference>
<dbReference type="Gene3D" id="2.40.110.10">
    <property type="entry name" value="Butyryl-CoA Dehydrogenase, subunit A, domain 2"/>
    <property type="match status" value="1"/>
</dbReference>
<proteinExistence type="inferred from homology"/>
<dbReference type="Gene3D" id="1.20.140.10">
    <property type="entry name" value="Butyryl-CoA Dehydrogenase, subunit A, domain 3"/>
    <property type="match status" value="1"/>
</dbReference>
<dbReference type="GO" id="GO:0003995">
    <property type="term" value="F:acyl-CoA dehydrogenase activity"/>
    <property type="evidence" value="ECO:0007669"/>
    <property type="project" value="InterPro"/>
</dbReference>
<evidence type="ECO:0000259" key="8">
    <source>
        <dbReference type="Pfam" id="PF02770"/>
    </source>
</evidence>
<dbReference type="Gene3D" id="1.10.540.10">
    <property type="entry name" value="Acyl-CoA dehydrogenase/oxidase, N-terminal domain"/>
    <property type="match status" value="1"/>
</dbReference>
<feature type="domain" description="Acyl-CoA oxidase/dehydrogenase middle" evidence="8">
    <location>
        <begin position="122"/>
        <end position="224"/>
    </location>
</feature>
<reference evidence="10 11" key="1">
    <citation type="submission" date="2019-07" db="EMBL/GenBank/DDBJ databases">
        <title>Whole genome shotgun sequence of Cellulomonas terrae NBRC 100819.</title>
        <authorList>
            <person name="Hosoyama A."/>
            <person name="Uohara A."/>
            <person name="Ohji S."/>
            <person name="Ichikawa N."/>
        </authorList>
    </citation>
    <scope>NUCLEOTIDE SEQUENCE [LARGE SCALE GENOMIC DNA]</scope>
    <source>
        <strain evidence="10 11">NBRC 100819</strain>
    </source>
</reference>